<keyword evidence="2" id="KW-1185">Reference proteome</keyword>
<gene>
    <name evidence="1" type="ORF">H8K20_11775</name>
</gene>
<dbReference type="Proteomes" id="UP000597668">
    <property type="component" value="Unassembled WGS sequence"/>
</dbReference>
<evidence type="ECO:0000313" key="2">
    <source>
        <dbReference type="Proteomes" id="UP000597668"/>
    </source>
</evidence>
<dbReference type="RefSeq" id="WP_105205227.1">
    <property type="nucleotide sequence ID" value="NZ_JACOGI010000002.1"/>
</dbReference>
<dbReference type="EMBL" id="JACOGI010000002">
    <property type="protein sequence ID" value="MBC3517071.1"/>
    <property type="molecule type" value="Genomic_DNA"/>
</dbReference>
<dbReference type="AlphaFoldDB" id="A0A8J6IR40"/>
<sequence>MICSQKSYEMVTRPGNVVYGIRCTTGQESPLFFADPTSAERVVELFNRCQLSPNQFLDALRDAVYENFCGR</sequence>
<evidence type="ECO:0000313" key="1">
    <source>
        <dbReference type="EMBL" id="MBC3517071.1"/>
    </source>
</evidence>
<organism evidence="1 2">
    <name type="scientific">Neobittarella massiliensis</name>
    <name type="common">ex Bilen et al. 2018</name>
    <dbReference type="NCBI Taxonomy" id="2041842"/>
    <lineage>
        <taxon>Bacteria</taxon>
        <taxon>Bacillati</taxon>
        <taxon>Bacillota</taxon>
        <taxon>Clostridia</taxon>
        <taxon>Eubacteriales</taxon>
        <taxon>Oscillospiraceae</taxon>
        <taxon>Neobittarella (ex Bilen et al. 2018)</taxon>
    </lineage>
</organism>
<protein>
    <submittedName>
        <fullName evidence="1">Uncharacterized protein</fullName>
    </submittedName>
</protein>
<name>A0A8J6IR40_9FIRM</name>
<reference evidence="1" key="1">
    <citation type="submission" date="2020-08" db="EMBL/GenBank/DDBJ databases">
        <authorList>
            <person name="Liu C."/>
            <person name="Sun Q."/>
        </authorList>
    </citation>
    <scope>NUCLEOTIDE SEQUENCE</scope>
    <source>
        <strain evidence="1">NSJ-65</strain>
    </source>
</reference>
<comment type="caution">
    <text evidence="1">The sequence shown here is derived from an EMBL/GenBank/DDBJ whole genome shotgun (WGS) entry which is preliminary data.</text>
</comment>
<proteinExistence type="predicted"/>
<accession>A0A8J6IR40</accession>